<evidence type="ECO:0000256" key="1">
    <source>
        <dbReference type="ARBA" id="ARBA00006930"/>
    </source>
</evidence>
<dbReference type="Proteomes" id="UP000243591">
    <property type="component" value="Chromosome"/>
</dbReference>
<feature type="coiled-coil region" evidence="4">
    <location>
        <begin position="248"/>
        <end position="309"/>
    </location>
</feature>
<dbReference type="InterPro" id="IPR038729">
    <property type="entry name" value="Rad50/SbcC_AAA"/>
</dbReference>
<dbReference type="InterPro" id="IPR027417">
    <property type="entry name" value="P-loop_NTPase"/>
</dbReference>
<dbReference type="PANTHER" id="PTHR32114:SF2">
    <property type="entry name" value="ABC TRANSPORTER ABCH.3"/>
    <property type="match status" value="1"/>
</dbReference>
<evidence type="ECO:0000256" key="3">
    <source>
        <dbReference type="ARBA" id="ARBA00013368"/>
    </source>
</evidence>
<evidence type="ECO:0000313" key="6">
    <source>
        <dbReference type="EMBL" id="ATF27155.1"/>
    </source>
</evidence>
<feature type="coiled-coil region" evidence="4">
    <location>
        <begin position="710"/>
        <end position="737"/>
    </location>
</feature>
<accession>A0A1D2LV19</accession>
<gene>
    <name evidence="6" type="ORF">CNY62_12680</name>
</gene>
<dbReference type="GO" id="GO:0016887">
    <property type="term" value="F:ATP hydrolysis activity"/>
    <property type="evidence" value="ECO:0007669"/>
    <property type="project" value="InterPro"/>
</dbReference>
<evidence type="ECO:0000256" key="4">
    <source>
        <dbReference type="SAM" id="Coils"/>
    </source>
</evidence>
<reference evidence="6 7" key="1">
    <citation type="submission" date="2017-09" db="EMBL/GenBank/DDBJ databases">
        <title>Complete Genome Sequences of Two Strains of the Meat Spoilage Bacterium Brochothrix thermosphacta Isolated from Ground Chicken.</title>
        <authorList>
            <person name="Paoli G.C."/>
            <person name="Wijey C."/>
            <person name="Chen C.-Y."/>
            <person name="Nguyen L."/>
            <person name="Yan X."/>
            <person name="Irwin P.L."/>
        </authorList>
    </citation>
    <scope>NUCLEOTIDE SEQUENCE [LARGE SCALE GENOMIC DNA]</scope>
    <source>
        <strain evidence="6 7">BI</strain>
    </source>
</reference>
<comment type="subunit">
    <text evidence="2">Heterodimer of SbcC and SbcD.</text>
</comment>
<sequence length="1030" mass="116058">MKPIELIIEAFGPYAKKQVIDFRELASEHIFLITGKTGAGKSTLFDAMSFALYGEANGDMRDSQSLRSDYADADTPTEVSLTFDTNGVRYRIVRRPQQLLNKKRGSGQRLISGEASLFKLESDTETVLGANIRDVQEAMAGIIPLTVTQFRQIMMIPQNEFRELLMSNSKDKEEILQKLADTAIYKKIQEQLFEKQRESEEVVKVIDRQLQGLRDDYHELAAADENLQQHSDIMAHLATLNQATLAALESTEMQKNSVEQRHTKLQQELAIAQTLIRQWEQREQVTTSLATLEEQAEEQSRQSHLLEQATAAQPIMAWISEQEKIKAAILEKEQLVKTAAEELTLLNSTTDQLTTTKAELEAKREQYLTTKAETAEWQRYLPAWQQLQSLQEQMNTIVKAQEANKEKFDRQVVLLETDNQLVVEAEKHVERAQGQETQRLLITQRMEEQQRWLQLYSEVDELLDASSRDTEAVGYLEQQLAKEVAKSERLQQERSNIIAEERQQLVAQIASQLQEGDACPVCGSESHPHIAEAAHLIDSEEALADIEQLMKGVLSQIEETKIQIRTKQFQIKQTAGHIAASYEKLNVTATTASEQYEWHVQALKDEQAELSALNYVLTYEEAKAKQQRLIANYNRHLEEKQALEVALKTAVAQIRGIASDRQRLEADTPPRPDDLKAVIKAVEEATQIISAFEAEEQSVSERVQANQIQLTKQTAALDSAEKALHTEQERLTEMTNSILEKQRAAGFNDQASFEAACLASEVFLELKEQVTAYQQKYAQLKEQLATLVGVLDGQTYPDIASIQNNLNLCNEERHVIEQRVRVYQQQAGQEEQLINGYRKQQAAIVSAESVYSQVSYLANVARGKNGSKLTFERYVLTAFLDLILEYANPRLRTMTDGRYQLQRQAELTKGNAQSGLELSVIDAYTSKTRHVKTLSGGESFKASLALALALADCIQELSGGMSLETIFIDEGFGTLDPDSLEQAIDMLLDTQANGRLVGIISHVPELKSRIHSKLVINQTAKGSTTHFSFN</sequence>
<comment type="similarity">
    <text evidence="1">Belongs to the SMC family. SbcC subfamily.</text>
</comment>
<dbReference type="KEGG" id="bths:CNY62_12680"/>
<dbReference type="Gene3D" id="3.40.50.300">
    <property type="entry name" value="P-loop containing nucleotide triphosphate hydrolases"/>
    <property type="match status" value="2"/>
</dbReference>
<protein>
    <recommendedName>
        <fullName evidence="3">Nuclease SbcCD subunit C</fullName>
    </recommendedName>
</protein>
<dbReference type="OrthoDB" id="9795626at2"/>
<feature type="coiled-coil region" evidence="4">
    <location>
        <begin position="619"/>
        <end position="653"/>
    </location>
</feature>
<dbReference type="RefSeq" id="WP_069125854.1">
    <property type="nucleotide sequence ID" value="NZ_CP023483.1"/>
</dbReference>
<dbReference type="GO" id="GO:0006302">
    <property type="term" value="P:double-strand break repair"/>
    <property type="evidence" value="ECO:0007669"/>
    <property type="project" value="InterPro"/>
</dbReference>
<feature type="domain" description="Rad50/SbcC-type AAA" evidence="5">
    <location>
        <begin position="6"/>
        <end position="216"/>
    </location>
</feature>
<evidence type="ECO:0000256" key="2">
    <source>
        <dbReference type="ARBA" id="ARBA00011322"/>
    </source>
</evidence>
<keyword evidence="7" id="KW-1185">Reference proteome</keyword>
<dbReference type="EMBL" id="CP023483">
    <property type="protein sequence ID" value="ATF27155.1"/>
    <property type="molecule type" value="Genomic_DNA"/>
</dbReference>
<proteinExistence type="inferred from homology"/>
<dbReference type="STRING" id="2756.BFR44_03435"/>
<dbReference type="PANTHER" id="PTHR32114">
    <property type="entry name" value="ABC TRANSPORTER ABCH.3"/>
    <property type="match status" value="1"/>
</dbReference>
<evidence type="ECO:0000313" key="7">
    <source>
        <dbReference type="Proteomes" id="UP000243591"/>
    </source>
</evidence>
<dbReference type="AlphaFoldDB" id="A0A1D2LV19"/>
<dbReference type="SUPFAM" id="SSF52540">
    <property type="entry name" value="P-loop containing nucleoside triphosphate hydrolases"/>
    <property type="match status" value="1"/>
</dbReference>
<organism evidence="6 7">
    <name type="scientific">Brochothrix thermosphacta</name>
    <name type="common">Microbacterium thermosphactum</name>
    <dbReference type="NCBI Taxonomy" id="2756"/>
    <lineage>
        <taxon>Bacteria</taxon>
        <taxon>Bacillati</taxon>
        <taxon>Bacillota</taxon>
        <taxon>Bacilli</taxon>
        <taxon>Bacillales</taxon>
        <taxon>Listeriaceae</taxon>
        <taxon>Brochothrix</taxon>
    </lineage>
</organism>
<dbReference type="Pfam" id="PF13558">
    <property type="entry name" value="SbcC_Walker_B"/>
    <property type="match status" value="1"/>
</dbReference>
<evidence type="ECO:0000259" key="5">
    <source>
        <dbReference type="Pfam" id="PF13476"/>
    </source>
</evidence>
<dbReference type="Pfam" id="PF13476">
    <property type="entry name" value="AAA_23"/>
    <property type="match status" value="1"/>
</dbReference>
<name>A0A1D2LV19_BROTH</name>
<keyword evidence="4" id="KW-0175">Coiled coil</keyword>